<dbReference type="Proteomes" id="UP000009374">
    <property type="component" value="Unassembled WGS sequence"/>
</dbReference>
<keyword evidence="3" id="KW-1185">Reference proteome</keyword>
<dbReference type="Pfam" id="PF04240">
    <property type="entry name" value="Caroten_synth"/>
    <property type="match status" value="1"/>
</dbReference>
<organism evidence="2 3">
    <name type="scientific">Leptospirillum ferrodiazotrophum</name>
    <dbReference type="NCBI Taxonomy" id="412449"/>
    <lineage>
        <taxon>Bacteria</taxon>
        <taxon>Pseudomonadati</taxon>
        <taxon>Nitrospirota</taxon>
        <taxon>Nitrospiria</taxon>
        <taxon>Nitrospirales</taxon>
        <taxon>Nitrospiraceae</taxon>
        <taxon>Leptospirillum</taxon>
    </lineage>
</organism>
<feature type="transmembrane region" description="Helical" evidence="1">
    <location>
        <begin position="226"/>
        <end position="244"/>
    </location>
</feature>
<dbReference type="PANTHER" id="PTHR39419:SF1">
    <property type="entry name" value="SLL0814 PROTEIN"/>
    <property type="match status" value="1"/>
</dbReference>
<reference evidence="2 3" key="1">
    <citation type="journal article" date="2009" name="Appl. Environ. Microbiol.">
        <title>Community genomic and proteomic analyses of chemoautotrophic iron-oxidizing "Leptospirillum rubarum" (Group II) and "Leptospirillum ferrodiazotrophum" (Group III) bacteria in acid mine drainage biofilms.</title>
        <authorList>
            <person name="Goltsman D.S."/>
            <person name="Denef V.J."/>
            <person name="Singer S.W."/>
            <person name="VerBerkmoes N.C."/>
            <person name="Lefsrud M."/>
            <person name="Mueller R.S."/>
            <person name="Dick G.J."/>
            <person name="Sun C.L."/>
            <person name="Wheeler K.E."/>
            <person name="Zemla A."/>
            <person name="Baker B.J."/>
            <person name="Hauser L."/>
            <person name="Land M."/>
            <person name="Shah M.B."/>
            <person name="Thelen M.P."/>
            <person name="Hettich R.L."/>
            <person name="Banfield J.F."/>
        </authorList>
    </citation>
    <scope>NUCLEOTIDE SEQUENCE [LARGE SCALE GENOMIC DNA]</scope>
</reference>
<feature type="transmembrane region" description="Helical" evidence="1">
    <location>
        <begin position="160"/>
        <end position="181"/>
    </location>
</feature>
<name>C6HUN2_9BACT</name>
<proteinExistence type="predicted"/>
<evidence type="ECO:0008006" key="4">
    <source>
        <dbReference type="Google" id="ProtNLM"/>
    </source>
</evidence>
<keyword evidence="1" id="KW-0812">Transmembrane</keyword>
<keyword evidence="1" id="KW-1133">Transmembrane helix</keyword>
<feature type="transmembrane region" description="Helical" evidence="1">
    <location>
        <begin position="75"/>
        <end position="101"/>
    </location>
</feature>
<evidence type="ECO:0000256" key="1">
    <source>
        <dbReference type="SAM" id="Phobius"/>
    </source>
</evidence>
<protein>
    <recommendedName>
        <fullName evidence="4">Carotenoid biosynthesis protein</fullName>
    </recommendedName>
</protein>
<dbReference type="AlphaFoldDB" id="C6HUN2"/>
<feature type="transmembrane region" description="Helical" evidence="1">
    <location>
        <begin position="121"/>
        <end position="140"/>
    </location>
</feature>
<feature type="transmembrane region" description="Helical" evidence="1">
    <location>
        <begin position="12"/>
        <end position="45"/>
    </location>
</feature>
<evidence type="ECO:0000313" key="3">
    <source>
        <dbReference type="Proteomes" id="UP000009374"/>
    </source>
</evidence>
<dbReference type="EMBL" id="GG693857">
    <property type="protein sequence ID" value="EES53658.1"/>
    <property type="molecule type" value="Genomic_DNA"/>
</dbReference>
<dbReference type="InterPro" id="IPR007354">
    <property type="entry name" value="CruF-like"/>
</dbReference>
<dbReference type="PANTHER" id="PTHR39419">
    <property type="entry name" value="SLL0814 PROTEIN"/>
    <property type="match status" value="1"/>
</dbReference>
<sequence>MGLLLSTLLFRWYVFFFWGVGLVALSRATGALGGVLRFAVAWGVAYLFEWSSARPGGWFPFGHYQYLPTTKDREIWLGILPLMDSLSFAFLAVGALGLTGLAARRSLGEILAAPGWLWRRLLPVAVLLFTAIDMVIDPVALRGSRWFLGQIYDYPDGGAYFGVTLSNFVGWAVTGTTILALWRFLPLRGEGREEGGAPDRLLPPFLYLSVYLFNLSVALWLREWGIASADILLALGVGGLLFILRRSLPSRRDPLRGA</sequence>
<evidence type="ECO:0000313" key="2">
    <source>
        <dbReference type="EMBL" id="EES53658.1"/>
    </source>
</evidence>
<accession>C6HUN2</accession>
<feature type="transmembrane region" description="Helical" evidence="1">
    <location>
        <begin position="201"/>
        <end position="220"/>
    </location>
</feature>
<gene>
    <name evidence="2" type="ORF">UBAL3_69480025</name>
</gene>
<keyword evidence="1" id="KW-0472">Membrane</keyword>